<gene>
    <name evidence="1" type="ORF">HELGO_WM30435</name>
</gene>
<name>A0A6S6S2E1_9GAMM</name>
<reference evidence="1" key="1">
    <citation type="submission" date="2020-01" db="EMBL/GenBank/DDBJ databases">
        <authorList>
            <person name="Meier V. D."/>
            <person name="Meier V D."/>
        </authorList>
    </citation>
    <scope>NUCLEOTIDE SEQUENCE</scope>
    <source>
        <strain evidence="1">HLG_WM_MAG_08</strain>
    </source>
</reference>
<proteinExistence type="predicted"/>
<evidence type="ECO:0008006" key="2">
    <source>
        <dbReference type="Google" id="ProtNLM"/>
    </source>
</evidence>
<sequence>MATLDTLRKLDGFLAAALVDSSSGMMLESTSSGDFPIEIAAAANTEVVRAKLKAMDAIGMADERIEDILISLQTQYHLIRPLESNREIFLYVSLERDRANLALARLTLKRLEASIKRI</sequence>
<accession>A0A6S6S2E1</accession>
<evidence type="ECO:0000313" key="1">
    <source>
        <dbReference type="EMBL" id="CAA6803760.1"/>
    </source>
</evidence>
<protein>
    <recommendedName>
        <fullName evidence="2">Roadblock/LAMTOR2 domain-containing protein</fullName>
    </recommendedName>
</protein>
<organism evidence="1">
    <name type="scientific">uncultured Thiotrichaceae bacterium</name>
    <dbReference type="NCBI Taxonomy" id="298394"/>
    <lineage>
        <taxon>Bacteria</taxon>
        <taxon>Pseudomonadati</taxon>
        <taxon>Pseudomonadota</taxon>
        <taxon>Gammaproteobacteria</taxon>
        <taxon>Thiotrichales</taxon>
        <taxon>Thiotrichaceae</taxon>
        <taxon>environmental samples</taxon>
    </lineage>
</organism>
<dbReference type="EMBL" id="CACVAV010000064">
    <property type="protein sequence ID" value="CAA6803760.1"/>
    <property type="molecule type" value="Genomic_DNA"/>
</dbReference>
<dbReference type="AlphaFoldDB" id="A0A6S6S2E1"/>